<dbReference type="AlphaFoldDB" id="X1AP27"/>
<dbReference type="GO" id="GO:0030649">
    <property type="term" value="P:aminoglycoside antibiotic catabolic process"/>
    <property type="evidence" value="ECO:0007669"/>
    <property type="project" value="TreeGrafter"/>
</dbReference>
<dbReference type="PANTHER" id="PTHR37817:SF1">
    <property type="entry name" value="N-ACETYLTRANSFERASE EIS"/>
    <property type="match status" value="1"/>
</dbReference>
<proteinExistence type="predicted"/>
<protein>
    <recommendedName>
        <fullName evidence="1">Enhanced intracellular survival protein domain-containing protein</fullName>
    </recommendedName>
</protein>
<name>X1AP27_9ZZZZ</name>
<dbReference type="PANTHER" id="PTHR37817">
    <property type="entry name" value="N-ACETYLTRANSFERASE EIS"/>
    <property type="match status" value="1"/>
</dbReference>
<dbReference type="SUPFAM" id="SSF55718">
    <property type="entry name" value="SCP-like"/>
    <property type="match status" value="1"/>
</dbReference>
<feature type="domain" description="Enhanced intracellular survival protein" evidence="1">
    <location>
        <begin position="180"/>
        <end position="264"/>
    </location>
</feature>
<dbReference type="GO" id="GO:0034069">
    <property type="term" value="F:aminoglycoside N-acetyltransferase activity"/>
    <property type="evidence" value="ECO:0007669"/>
    <property type="project" value="TreeGrafter"/>
</dbReference>
<evidence type="ECO:0000259" key="1">
    <source>
        <dbReference type="Pfam" id="PF13530"/>
    </source>
</evidence>
<evidence type="ECO:0000313" key="2">
    <source>
        <dbReference type="EMBL" id="GAG84510.1"/>
    </source>
</evidence>
<dbReference type="Gene3D" id="3.30.1050.10">
    <property type="entry name" value="SCP2 sterol-binding domain"/>
    <property type="match status" value="1"/>
</dbReference>
<dbReference type="Gene3D" id="3.40.630.30">
    <property type="match status" value="1"/>
</dbReference>
<dbReference type="SUPFAM" id="SSF55729">
    <property type="entry name" value="Acyl-CoA N-acyltransferases (Nat)"/>
    <property type="match status" value="1"/>
</dbReference>
<dbReference type="InterPro" id="IPR016181">
    <property type="entry name" value="Acyl_CoA_acyltransferase"/>
</dbReference>
<feature type="non-terminal residue" evidence="2">
    <location>
        <position position="1"/>
    </location>
</feature>
<sequence>LWPFDHEFYRKYGFENGEKAISYNFKPSNIKSDFKLDDNTKVTDVTDMKDYLPLMQVAMNAKNKYTRVIGDVDAWLLRGELQGGFKIYLFERDDIPTAYISLKFKKVGEWEQNMQILDIAYTDIQAKHSIFAFLRNFEADISKISINLPIQEEVERYLQSIDDTHKFNTWPSMFRILDIKKCFEQIDFLPSLNEELYFQLEDKIISENSGIWKLTIENGKCNVLKLESISADKDNILDLTINQLSQILIGHSNIEKLLEHSNVQIPEQWKNKDLFPEMPCSVMLWF</sequence>
<organism evidence="2">
    <name type="scientific">marine sediment metagenome</name>
    <dbReference type="NCBI Taxonomy" id="412755"/>
    <lineage>
        <taxon>unclassified sequences</taxon>
        <taxon>metagenomes</taxon>
        <taxon>ecological metagenomes</taxon>
    </lineage>
</organism>
<dbReference type="EMBL" id="BART01010056">
    <property type="protein sequence ID" value="GAG84510.1"/>
    <property type="molecule type" value="Genomic_DNA"/>
</dbReference>
<accession>X1AP27</accession>
<gene>
    <name evidence="2" type="ORF">S01H4_22053</name>
</gene>
<reference evidence="2" key="1">
    <citation type="journal article" date="2014" name="Front. Microbiol.">
        <title>High frequency of phylogenetically diverse reductive dehalogenase-homologous genes in deep subseafloor sedimentary metagenomes.</title>
        <authorList>
            <person name="Kawai M."/>
            <person name="Futagami T."/>
            <person name="Toyoda A."/>
            <person name="Takaki Y."/>
            <person name="Nishi S."/>
            <person name="Hori S."/>
            <person name="Arai W."/>
            <person name="Tsubouchi T."/>
            <person name="Morono Y."/>
            <person name="Uchiyama I."/>
            <person name="Ito T."/>
            <person name="Fujiyama A."/>
            <person name="Inagaki F."/>
            <person name="Takami H."/>
        </authorList>
    </citation>
    <scope>NUCLEOTIDE SEQUENCE</scope>
    <source>
        <strain evidence="2">Expedition CK06-06</strain>
    </source>
</reference>
<dbReference type="InterPro" id="IPR025559">
    <property type="entry name" value="Eis_dom"/>
</dbReference>
<dbReference type="InterPro" id="IPR036527">
    <property type="entry name" value="SCP2_sterol-bd_dom_sf"/>
</dbReference>
<comment type="caution">
    <text evidence="2">The sequence shown here is derived from an EMBL/GenBank/DDBJ whole genome shotgun (WGS) entry which is preliminary data.</text>
</comment>
<dbReference type="Pfam" id="PF13530">
    <property type="entry name" value="SCP2_2"/>
    <property type="match status" value="1"/>
</dbReference>
<dbReference type="InterPro" id="IPR051554">
    <property type="entry name" value="Acetyltransferase_Eis"/>
</dbReference>